<evidence type="ECO:0000256" key="1">
    <source>
        <dbReference type="SAM" id="MobiDB-lite"/>
    </source>
</evidence>
<accession>A0AAN7H8R6</accession>
<gene>
    <name evidence="2" type="ORF">QBC38DRAFT_92689</name>
</gene>
<protein>
    <submittedName>
        <fullName evidence="2">Uncharacterized protein</fullName>
    </submittedName>
</protein>
<proteinExistence type="predicted"/>
<reference evidence="2" key="2">
    <citation type="submission" date="2023-05" db="EMBL/GenBank/DDBJ databases">
        <authorList>
            <consortium name="Lawrence Berkeley National Laboratory"/>
            <person name="Steindorff A."/>
            <person name="Hensen N."/>
            <person name="Bonometti L."/>
            <person name="Westerberg I."/>
            <person name="Brannstrom I.O."/>
            <person name="Guillou S."/>
            <person name="Cros-Aarteil S."/>
            <person name="Calhoun S."/>
            <person name="Haridas S."/>
            <person name="Kuo A."/>
            <person name="Mondo S."/>
            <person name="Pangilinan J."/>
            <person name="Riley R."/>
            <person name="Labutti K."/>
            <person name="Andreopoulos B."/>
            <person name="Lipzen A."/>
            <person name="Chen C."/>
            <person name="Yanf M."/>
            <person name="Daum C."/>
            <person name="Ng V."/>
            <person name="Clum A."/>
            <person name="Ohm R."/>
            <person name="Martin F."/>
            <person name="Silar P."/>
            <person name="Natvig D."/>
            <person name="Lalanne C."/>
            <person name="Gautier V."/>
            <person name="Ament-Velasquez S.L."/>
            <person name="Kruys A."/>
            <person name="Hutchinson M.I."/>
            <person name="Powell A.J."/>
            <person name="Barry K."/>
            <person name="Miller A.N."/>
            <person name="Grigoriev I.V."/>
            <person name="Debuchy R."/>
            <person name="Gladieux P."/>
            <person name="Thoren M.H."/>
            <person name="Johannesson H."/>
        </authorList>
    </citation>
    <scope>NUCLEOTIDE SEQUENCE</scope>
    <source>
        <strain evidence="2">CBS 990.96</strain>
    </source>
</reference>
<dbReference type="AlphaFoldDB" id="A0AAN7H8R6"/>
<feature type="compositionally biased region" description="Low complexity" evidence="1">
    <location>
        <begin position="208"/>
        <end position="221"/>
    </location>
</feature>
<sequence length="459" mass="51306">MNPNQSKFRPTGSHIQILAGDPASGPYYLNIVELDESLTHAEVYWVVRDHLEVIGKRSKGLPGVKGFCVNLHDDRSGWIRVLGYTQWTSLLEILRHVRIRGHPLYVHNPGYRGGDGYGYIKDPYPNDGPLCIPAFKFKGELDIKFTRVPRRPDCIRVDAQELFEEAQSRAINQVTPLMSRLTEYMKNPRHDVLQMVLEDTLRLQTTTSASQEVSQSHSSAQPEVNPPIPGYSGHREEPMSLPAHFSSHREVSRPLPGPSGRQEALMHLQAQPMSQQMSRSVPHQMIQSMDHLMPYPMAQQTAQPTAQPTSQPIQRAEPLQMTLPMPLRSTQPISQSPSQDMPLHHQLIAQLMPQASSQMQNVPQFPNPSPPQLMLQAVGQLMPHAMHQPVHQGEVTSPRSPIINFGNPSGLLHQNTLSHPVSTAPPTPPMTPQSGIFDQVSVTFNISFTPFFILTCLTA</sequence>
<keyword evidence="3" id="KW-1185">Reference proteome</keyword>
<comment type="caution">
    <text evidence="2">The sequence shown here is derived from an EMBL/GenBank/DDBJ whole genome shotgun (WGS) entry which is preliminary data.</text>
</comment>
<dbReference type="EMBL" id="MU865288">
    <property type="protein sequence ID" value="KAK4232310.1"/>
    <property type="molecule type" value="Genomic_DNA"/>
</dbReference>
<reference evidence="2" key="1">
    <citation type="journal article" date="2023" name="Mol. Phylogenet. Evol.">
        <title>Genome-scale phylogeny and comparative genomics of the fungal order Sordariales.</title>
        <authorList>
            <person name="Hensen N."/>
            <person name="Bonometti L."/>
            <person name="Westerberg I."/>
            <person name="Brannstrom I.O."/>
            <person name="Guillou S."/>
            <person name="Cros-Aarteil S."/>
            <person name="Calhoun S."/>
            <person name="Haridas S."/>
            <person name="Kuo A."/>
            <person name="Mondo S."/>
            <person name="Pangilinan J."/>
            <person name="Riley R."/>
            <person name="LaButti K."/>
            <person name="Andreopoulos B."/>
            <person name="Lipzen A."/>
            <person name="Chen C."/>
            <person name="Yan M."/>
            <person name="Daum C."/>
            <person name="Ng V."/>
            <person name="Clum A."/>
            <person name="Steindorff A."/>
            <person name="Ohm R.A."/>
            <person name="Martin F."/>
            <person name="Silar P."/>
            <person name="Natvig D.O."/>
            <person name="Lalanne C."/>
            <person name="Gautier V."/>
            <person name="Ament-Velasquez S.L."/>
            <person name="Kruys A."/>
            <person name="Hutchinson M.I."/>
            <person name="Powell A.J."/>
            <person name="Barry K."/>
            <person name="Miller A.N."/>
            <person name="Grigoriev I.V."/>
            <person name="Debuchy R."/>
            <person name="Gladieux P."/>
            <person name="Hiltunen Thoren M."/>
            <person name="Johannesson H."/>
        </authorList>
    </citation>
    <scope>NUCLEOTIDE SEQUENCE</scope>
    <source>
        <strain evidence="2">CBS 990.96</strain>
    </source>
</reference>
<evidence type="ECO:0000313" key="2">
    <source>
        <dbReference type="EMBL" id="KAK4232310.1"/>
    </source>
</evidence>
<organism evidence="2 3">
    <name type="scientific">Podospora fimiseda</name>
    <dbReference type="NCBI Taxonomy" id="252190"/>
    <lineage>
        <taxon>Eukaryota</taxon>
        <taxon>Fungi</taxon>
        <taxon>Dikarya</taxon>
        <taxon>Ascomycota</taxon>
        <taxon>Pezizomycotina</taxon>
        <taxon>Sordariomycetes</taxon>
        <taxon>Sordariomycetidae</taxon>
        <taxon>Sordariales</taxon>
        <taxon>Podosporaceae</taxon>
        <taxon>Podospora</taxon>
    </lineage>
</organism>
<evidence type="ECO:0000313" key="3">
    <source>
        <dbReference type="Proteomes" id="UP001301958"/>
    </source>
</evidence>
<dbReference type="Proteomes" id="UP001301958">
    <property type="component" value="Unassembled WGS sequence"/>
</dbReference>
<feature type="region of interest" description="Disordered" evidence="1">
    <location>
        <begin position="205"/>
        <end position="240"/>
    </location>
</feature>
<name>A0AAN7H8R6_9PEZI</name>